<evidence type="ECO:0000313" key="2">
    <source>
        <dbReference type="Proteomes" id="UP001566331"/>
    </source>
</evidence>
<protein>
    <submittedName>
        <fullName evidence="1">Uncharacterized protein</fullName>
    </submittedName>
</protein>
<dbReference type="RefSeq" id="WP_370564426.1">
    <property type="nucleotide sequence ID" value="NZ_JBFWIB010000008.1"/>
</dbReference>
<gene>
    <name evidence="1" type="ORF">AB6713_09045</name>
</gene>
<accession>A0ABV4HPV1</accession>
<keyword evidence="2" id="KW-1185">Reference proteome</keyword>
<proteinExistence type="predicted"/>
<reference evidence="1 2" key="1">
    <citation type="submission" date="2024-07" db="EMBL/GenBank/DDBJ databases">
        <title>Luteimonas salilacus sp. nov., isolated from the shore soil of Salt Lake in Tibet of China.</title>
        <authorList>
            <person name="Zhang X."/>
            <person name="Li A."/>
        </authorList>
    </citation>
    <scope>NUCLEOTIDE SEQUENCE [LARGE SCALE GENOMIC DNA]</scope>
    <source>
        <strain evidence="1 2">B3-2-R+30</strain>
    </source>
</reference>
<dbReference type="Proteomes" id="UP001566331">
    <property type="component" value="Unassembled WGS sequence"/>
</dbReference>
<dbReference type="EMBL" id="JBFWIC010000010">
    <property type="protein sequence ID" value="MEZ0474764.1"/>
    <property type="molecule type" value="Genomic_DNA"/>
</dbReference>
<organism evidence="1 2">
    <name type="scientific">Luteimonas salinilitoris</name>
    <dbReference type="NCBI Taxonomy" id="3237697"/>
    <lineage>
        <taxon>Bacteria</taxon>
        <taxon>Pseudomonadati</taxon>
        <taxon>Pseudomonadota</taxon>
        <taxon>Gammaproteobacteria</taxon>
        <taxon>Lysobacterales</taxon>
        <taxon>Lysobacteraceae</taxon>
        <taxon>Luteimonas</taxon>
    </lineage>
</organism>
<evidence type="ECO:0000313" key="1">
    <source>
        <dbReference type="EMBL" id="MEZ0474764.1"/>
    </source>
</evidence>
<sequence>MAARFHRLFEIETDKFPGVAPRPDAINEMIGGDELAAWLHDRLIAQGYACRDIYTEDHGWDFEVTRDRRRYRVVCSCDFEKEGVPARWHFVQVAQIKGEPVEPDPLLAEVRVILVAGDDIQIVADEAK</sequence>
<name>A0ABV4HPV1_9GAMM</name>
<comment type="caution">
    <text evidence="1">The sequence shown here is derived from an EMBL/GenBank/DDBJ whole genome shotgun (WGS) entry which is preliminary data.</text>
</comment>